<evidence type="ECO:0000256" key="5">
    <source>
        <dbReference type="ARBA" id="ARBA00023136"/>
    </source>
</evidence>
<evidence type="ECO:0000313" key="8">
    <source>
        <dbReference type="EMBL" id="CQR75183.1"/>
    </source>
</evidence>
<dbReference type="PANTHER" id="PTHR23531">
    <property type="entry name" value="QUINOLENE RESISTANCE PROTEIN NORA"/>
    <property type="match status" value="1"/>
</dbReference>
<proteinExistence type="predicted"/>
<comment type="subcellular location">
    <subcellularLocation>
        <location evidence="1">Cell membrane</location>
        <topology evidence="1">Multi-pass membrane protein</topology>
    </subcellularLocation>
</comment>
<keyword evidence="5 6" id="KW-0472">Membrane</keyword>
<organism evidence="8 9">
    <name type="scientific">Sporomusa ovata</name>
    <dbReference type="NCBI Taxonomy" id="2378"/>
    <lineage>
        <taxon>Bacteria</taxon>
        <taxon>Bacillati</taxon>
        <taxon>Bacillota</taxon>
        <taxon>Negativicutes</taxon>
        <taxon>Selenomonadales</taxon>
        <taxon>Sporomusaceae</taxon>
        <taxon>Sporomusa</taxon>
    </lineage>
</organism>
<feature type="transmembrane region" description="Helical" evidence="6">
    <location>
        <begin position="175"/>
        <end position="194"/>
    </location>
</feature>
<keyword evidence="4 6" id="KW-1133">Transmembrane helix</keyword>
<name>A0A0U1L7S9_9FIRM</name>
<evidence type="ECO:0000256" key="2">
    <source>
        <dbReference type="ARBA" id="ARBA00022448"/>
    </source>
</evidence>
<protein>
    <submittedName>
        <fullName evidence="8">Major facilitator family transporter</fullName>
    </submittedName>
</protein>
<dbReference type="InterPro" id="IPR052714">
    <property type="entry name" value="MFS_Exporter"/>
</dbReference>
<dbReference type="EMBL" id="CTRP01000016">
    <property type="protein sequence ID" value="CQR75183.1"/>
    <property type="molecule type" value="Genomic_DNA"/>
</dbReference>
<dbReference type="Pfam" id="PF07690">
    <property type="entry name" value="MFS_1"/>
    <property type="match status" value="1"/>
</dbReference>
<dbReference type="Gene3D" id="1.20.1250.20">
    <property type="entry name" value="MFS general substrate transporter like domains"/>
    <property type="match status" value="2"/>
</dbReference>
<feature type="transmembrane region" description="Helical" evidence="6">
    <location>
        <begin position="87"/>
        <end position="115"/>
    </location>
</feature>
<dbReference type="SUPFAM" id="SSF103473">
    <property type="entry name" value="MFS general substrate transporter"/>
    <property type="match status" value="1"/>
</dbReference>
<dbReference type="InterPro" id="IPR011701">
    <property type="entry name" value="MFS"/>
</dbReference>
<feature type="transmembrane region" description="Helical" evidence="6">
    <location>
        <begin position="148"/>
        <end position="169"/>
    </location>
</feature>
<reference evidence="9" key="1">
    <citation type="submission" date="2015-03" db="EMBL/GenBank/DDBJ databases">
        <authorList>
            <person name="Nijsse Bart"/>
        </authorList>
    </citation>
    <scope>NUCLEOTIDE SEQUENCE [LARGE SCALE GENOMIC DNA]</scope>
</reference>
<dbReference type="InterPro" id="IPR036259">
    <property type="entry name" value="MFS_trans_sf"/>
</dbReference>
<evidence type="ECO:0000256" key="4">
    <source>
        <dbReference type="ARBA" id="ARBA00022989"/>
    </source>
</evidence>
<accession>A0A0U1L7S9</accession>
<feature type="transmembrane region" description="Helical" evidence="6">
    <location>
        <begin position="230"/>
        <end position="254"/>
    </location>
</feature>
<keyword evidence="3 6" id="KW-0812">Transmembrane</keyword>
<dbReference type="CDD" id="cd17489">
    <property type="entry name" value="MFS_YfcJ_like"/>
    <property type="match status" value="1"/>
</dbReference>
<feature type="transmembrane region" description="Helical" evidence="6">
    <location>
        <begin position="55"/>
        <end position="75"/>
    </location>
</feature>
<keyword evidence="9" id="KW-1185">Reference proteome</keyword>
<feature type="transmembrane region" description="Helical" evidence="6">
    <location>
        <begin position="12"/>
        <end position="35"/>
    </location>
</feature>
<keyword evidence="2" id="KW-0813">Transport</keyword>
<evidence type="ECO:0000259" key="7">
    <source>
        <dbReference type="PROSITE" id="PS50850"/>
    </source>
</evidence>
<sequence>MKKMHSGNTGTVVMESLWTTSFVLTILTNFLAYFGNFMLMSTLPLHVLQIGGNKIMAGLVTGIYSLTGFISRLKIGGLLDRKGRRPIMLAGLSLLLLTIISYDAAAYSIILLLALRAIHGISWSATTTSVSTIAADLIPAARRTEGMGFFGISMSSAVAVGPGLGLYLMEYYNHTALFLFSAVCIVLALLTGFCENRYYHTQTRVEAPIINKLEHSVGRITKSTVFEKTVIWPSFLFFIVMMTYSTIGIFLPAYASEQGIANIGLFFVVTALSTIFVRLVSGRVADRHGNNKVLIPGMVLLAVGLYLLSVARSFPLFLVAAVIYGSGHGAVQPTLNALVISLAPVERRGVANATFLCAMDIGLIMGSVIWGSVAQAFGFTYIYSTSMILIILSIAIYLVFSREKLNA</sequence>
<dbReference type="GO" id="GO:0005886">
    <property type="term" value="C:plasma membrane"/>
    <property type="evidence" value="ECO:0007669"/>
    <property type="project" value="UniProtKB-SubCell"/>
</dbReference>
<dbReference type="Proteomes" id="UP000049855">
    <property type="component" value="Unassembled WGS sequence"/>
</dbReference>
<feature type="transmembrane region" description="Helical" evidence="6">
    <location>
        <begin position="350"/>
        <end position="373"/>
    </location>
</feature>
<evidence type="ECO:0000256" key="1">
    <source>
        <dbReference type="ARBA" id="ARBA00004651"/>
    </source>
</evidence>
<dbReference type="GO" id="GO:0022857">
    <property type="term" value="F:transmembrane transporter activity"/>
    <property type="evidence" value="ECO:0007669"/>
    <property type="project" value="InterPro"/>
</dbReference>
<feature type="transmembrane region" description="Helical" evidence="6">
    <location>
        <begin position="379"/>
        <end position="400"/>
    </location>
</feature>
<feature type="transmembrane region" description="Helical" evidence="6">
    <location>
        <begin position="293"/>
        <end position="311"/>
    </location>
</feature>
<feature type="transmembrane region" description="Helical" evidence="6">
    <location>
        <begin position="317"/>
        <end position="343"/>
    </location>
</feature>
<feature type="transmembrane region" description="Helical" evidence="6">
    <location>
        <begin position="121"/>
        <end position="141"/>
    </location>
</feature>
<evidence type="ECO:0000313" key="9">
    <source>
        <dbReference type="Proteomes" id="UP000049855"/>
    </source>
</evidence>
<dbReference type="PANTHER" id="PTHR23531:SF1">
    <property type="entry name" value="QUINOLENE RESISTANCE PROTEIN NORA"/>
    <property type="match status" value="1"/>
</dbReference>
<feature type="transmembrane region" description="Helical" evidence="6">
    <location>
        <begin position="260"/>
        <end position="281"/>
    </location>
</feature>
<evidence type="ECO:0000256" key="3">
    <source>
        <dbReference type="ARBA" id="ARBA00022692"/>
    </source>
</evidence>
<gene>
    <name evidence="8" type="ORF">SpAn4DRAFT_4547</name>
</gene>
<feature type="domain" description="Major facilitator superfamily (MFS) profile" evidence="7">
    <location>
        <begin position="21"/>
        <end position="404"/>
    </location>
</feature>
<evidence type="ECO:0000256" key="6">
    <source>
        <dbReference type="SAM" id="Phobius"/>
    </source>
</evidence>
<dbReference type="PROSITE" id="PS50850">
    <property type="entry name" value="MFS"/>
    <property type="match status" value="1"/>
</dbReference>
<dbReference type="AlphaFoldDB" id="A0A0U1L7S9"/>
<dbReference type="InterPro" id="IPR020846">
    <property type="entry name" value="MFS_dom"/>
</dbReference>